<dbReference type="InterPro" id="IPR036890">
    <property type="entry name" value="HATPase_C_sf"/>
</dbReference>
<dbReference type="Pfam" id="PF07730">
    <property type="entry name" value="HisKA_3"/>
    <property type="match status" value="1"/>
</dbReference>
<dbReference type="GO" id="GO:0016020">
    <property type="term" value="C:membrane"/>
    <property type="evidence" value="ECO:0007669"/>
    <property type="project" value="InterPro"/>
</dbReference>
<protein>
    <recommendedName>
        <fullName evidence="2">histidine kinase</fullName>
        <ecNumber evidence="2">2.7.13.3</ecNumber>
    </recommendedName>
</protein>
<gene>
    <name evidence="11" type="ORF">EKG83_05450</name>
</gene>
<dbReference type="Gene3D" id="1.20.5.1930">
    <property type="match status" value="1"/>
</dbReference>
<keyword evidence="9" id="KW-0812">Transmembrane</keyword>
<evidence type="ECO:0000256" key="8">
    <source>
        <dbReference type="ARBA" id="ARBA00023012"/>
    </source>
</evidence>
<keyword evidence="9" id="KW-1133">Transmembrane helix</keyword>
<keyword evidence="7" id="KW-0067">ATP-binding</keyword>
<evidence type="ECO:0000256" key="2">
    <source>
        <dbReference type="ARBA" id="ARBA00012438"/>
    </source>
</evidence>
<reference evidence="12" key="1">
    <citation type="journal article" date="2021" name="Curr. Microbiol.">
        <title>Complete genome of nocamycin-producing strain Saccharothrix syringae NRRL B-16468 reveals the biosynthetic potential for secondary metabolites.</title>
        <authorList>
            <person name="Mo X."/>
            <person name="Yang S."/>
        </authorList>
    </citation>
    <scope>NUCLEOTIDE SEQUENCE [LARGE SCALE GENOMIC DNA]</scope>
    <source>
        <strain evidence="12">ATCC 51364 / DSM 43886 / JCM 6844 / KCTC 9398 / NBRC 14523 / NRRL B-16468 / INA 2240</strain>
    </source>
</reference>
<keyword evidence="5" id="KW-0547">Nucleotide-binding</keyword>
<dbReference type="InterPro" id="IPR003594">
    <property type="entry name" value="HATPase_dom"/>
</dbReference>
<dbReference type="RefSeq" id="WP_051765342.1">
    <property type="nucleotide sequence ID" value="NZ_CP034550.1"/>
</dbReference>
<evidence type="ECO:0000256" key="6">
    <source>
        <dbReference type="ARBA" id="ARBA00022777"/>
    </source>
</evidence>
<dbReference type="Gene3D" id="3.30.565.10">
    <property type="entry name" value="Histidine kinase-like ATPase, C-terminal domain"/>
    <property type="match status" value="1"/>
</dbReference>
<evidence type="ECO:0000313" key="11">
    <source>
        <dbReference type="EMBL" id="QFZ16984.1"/>
    </source>
</evidence>
<comment type="catalytic activity">
    <reaction evidence="1">
        <text>ATP + protein L-histidine = ADP + protein N-phospho-L-histidine.</text>
        <dbReference type="EC" id="2.7.13.3"/>
    </reaction>
</comment>
<dbReference type="GO" id="GO:0000155">
    <property type="term" value="F:phosphorelay sensor kinase activity"/>
    <property type="evidence" value="ECO:0007669"/>
    <property type="project" value="InterPro"/>
</dbReference>
<evidence type="ECO:0000256" key="1">
    <source>
        <dbReference type="ARBA" id="ARBA00000085"/>
    </source>
</evidence>
<dbReference type="SMART" id="SM00387">
    <property type="entry name" value="HATPase_c"/>
    <property type="match status" value="1"/>
</dbReference>
<dbReference type="EMBL" id="CP034550">
    <property type="protein sequence ID" value="QFZ16984.1"/>
    <property type="molecule type" value="Genomic_DNA"/>
</dbReference>
<dbReference type="AlphaFoldDB" id="A0A5Q0GU25"/>
<dbReference type="OrthoDB" id="227596at2"/>
<dbReference type="PANTHER" id="PTHR24421:SF10">
    <property type="entry name" value="NITRATE_NITRITE SENSOR PROTEIN NARQ"/>
    <property type="match status" value="1"/>
</dbReference>
<accession>A0A5Q0GU25</accession>
<feature type="domain" description="Histidine kinase/HSP90-like ATPase" evidence="10">
    <location>
        <begin position="278"/>
        <end position="369"/>
    </location>
</feature>
<organism evidence="11 12">
    <name type="scientific">Saccharothrix syringae</name>
    <name type="common">Nocardiopsis syringae</name>
    <dbReference type="NCBI Taxonomy" id="103733"/>
    <lineage>
        <taxon>Bacteria</taxon>
        <taxon>Bacillati</taxon>
        <taxon>Actinomycetota</taxon>
        <taxon>Actinomycetes</taxon>
        <taxon>Pseudonocardiales</taxon>
        <taxon>Pseudonocardiaceae</taxon>
        <taxon>Saccharothrix</taxon>
    </lineage>
</organism>
<name>A0A5Q0GU25_SACSY</name>
<evidence type="ECO:0000256" key="7">
    <source>
        <dbReference type="ARBA" id="ARBA00022840"/>
    </source>
</evidence>
<dbReference type="InterPro" id="IPR011712">
    <property type="entry name" value="Sig_transdc_His_kin_sub3_dim/P"/>
</dbReference>
<dbReference type="CDD" id="cd16917">
    <property type="entry name" value="HATPase_UhpB-NarQ-NarX-like"/>
    <property type="match status" value="1"/>
</dbReference>
<evidence type="ECO:0000259" key="10">
    <source>
        <dbReference type="SMART" id="SM00387"/>
    </source>
</evidence>
<evidence type="ECO:0000256" key="3">
    <source>
        <dbReference type="ARBA" id="ARBA00022553"/>
    </source>
</evidence>
<dbReference type="PROSITE" id="PS51257">
    <property type="entry name" value="PROKAR_LIPOPROTEIN"/>
    <property type="match status" value="1"/>
</dbReference>
<keyword evidence="8" id="KW-0902">Two-component regulatory system</keyword>
<evidence type="ECO:0000256" key="9">
    <source>
        <dbReference type="SAM" id="Phobius"/>
    </source>
</evidence>
<feature type="transmembrane region" description="Helical" evidence="9">
    <location>
        <begin position="81"/>
        <end position="101"/>
    </location>
</feature>
<dbReference type="Pfam" id="PF02518">
    <property type="entry name" value="HATPase_c"/>
    <property type="match status" value="1"/>
</dbReference>
<dbReference type="KEGG" id="ssyi:EKG83_05450"/>
<evidence type="ECO:0000313" key="12">
    <source>
        <dbReference type="Proteomes" id="UP000325787"/>
    </source>
</evidence>
<sequence length="371" mass="38874">MRPSSTPTAVLWLVTACALATLGLVDLWLGEFSGADGPARLSWAVAACAVALRPGRPHVPAVLQALGAAVAWWATRHDPTVGLPFTLSATAALLTTLGLLVWRENPRWAAFTAPPLAAAVLLQPLRGDLDGPRPLVGVLVLALGVAVATSAGLAVRHTAAARTRQAERARAAQRAEFARDLHDFVAHHVTGMVVRAQGAAAVAPTHPELVLPALREIERAGVEAVDAMRRAVGLLRRPEDDPAPGIPEIPDLVERFRRTAPFPTTLTVHGPFTDTHPTTSAAAYRVVMEALTNARKHAHDATAVTVSVHRTDTHVEVRVTDDGHPRTAPSTGFGLLGLRERVTAAGGTMTAGPTPDGGWAVEATLPAGKGP</sequence>
<feature type="transmembrane region" description="Helical" evidence="9">
    <location>
        <begin position="137"/>
        <end position="155"/>
    </location>
</feature>
<proteinExistence type="predicted"/>
<keyword evidence="12" id="KW-1185">Reference proteome</keyword>
<dbReference type="InterPro" id="IPR050482">
    <property type="entry name" value="Sensor_HK_TwoCompSys"/>
</dbReference>
<evidence type="ECO:0000256" key="4">
    <source>
        <dbReference type="ARBA" id="ARBA00022679"/>
    </source>
</evidence>
<dbReference type="PANTHER" id="PTHR24421">
    <property type="entry name" value="NITRATE/NITRITE SENSOR PROTEIN NARX-RELATED"/>
    <property type="match status" value="1"/>
</dbReference>
<keyword evidence="4" id="KW-0808">Transferase</keyword>
<dbReference type="EC" id="2.7.13.3" evidence="2"/>
<keyword evidence="9" id="KW-0472">Membrane</keyword>
<dbReference type="GO" id="GO:0046983">
    <property type="term" value="F:protein dimerization activity"/>
    <property type="evidence" value="ECO:0007669"/>
    <property type="project" value="InterPro"/>
</dbReference>
<dbReference type="GO" id="GO:0005524">
    <property type="term" value="F:ATP binding"/>
    <property type="evidence" value="ECO:0007669"/>
    <property type="project" value="UniProtKB-KW"/>
</dbReference>
<keyword evidence="3" id="KW-0597">Phosphoprotein</keyword>
<keyword evidence="6 11" id="KW-0418">Kinase</keyword>
<dbReference type="SUPFAM" id="SSF55874">
    <property type="entry name" value="ATPase domain of HSP90 chaperone/DNA topoisomerase II/histidine kinase"/>
    <property type="match status" value="1"/>
</dbReference>
<dbReference type="Proteomes" id="UP000325787">
    <property type="component" value="Chromosome"/>
</dbReference>
<feature type="transmembrane region" description="Helical" evidence="9">
    <location>
        <begin position="108"/>
        <end position="125"/>
    </location>
</feature>
<evidence type="ECO:0000256" key="5">
    <source>
        <dbReference type="ARBA" id="ARBA00022741"/>
    </source>
</evidence>